<organism evidence="12 13">
    <name type="scientific">Caenorhabditis elegans</name>
    <dbReference type="NCBI Taxonomy" id="6239"/>
    <lineage>
        <taxon>Eukaryota</taxon>
        <taxon>Metazoa</taxon>
        <taxon>Ecdysozoa</taxon>
        <taxon>Nematoda</taxon>
        <taxon>Chromadorea</taxon>
        <taxon>Rhabditida</taxon>
        <taxon>Rhabditina</taxon>
        <taxon>Rhabditomorpha</taxon>
        <taxon>Rhabditoidea</taxon>
        <taxon>Rhabditidae</taxon>
        <taxon>Peloderinae</taxon>
        <taxon>Caenorhabditis</taxon>
    </lineage>
</organism>
<evidence type="ECO:0000313" key="14">
    <source>
        <dbReference type="WormBase" id="C54F6.9"/>
    </source>
</evidence>
<keyword evidence="6" id="KW-0238">DNA-binding</keyword>
<evidence type="ECO:0000259" key="11">
    <source>
        <dbReference type="PROSITE" id="PS51843"/>
    </source>
</evidence>
<comment type="similarity">
    <text evidence="1">Belongs to the nuclear hormone receptor family.</text>
</comment>
<dbReference type="eggNOG" id="ENOG502TG7X">
    <property type="taxonomic scope" value="Eukaryota"/>
</dbReference>
<feature type="domain" description="Nuclear receptor" evidence="10">
    <location>
        <begin position="1"/>
        <end position="53"/>
    </location>
</feature>
<evidence type="ECO:0000256" key="3">
    <source>
        <dbReference type="ARBA" id="ARBA00022771"/>
    </source>
</evidence>
<dbReference type="AlphaFoldDB" id="O16442"/>
<keyword evidence="8 12" id="KW-0675">Receptor</keyword>
<dbReference type="Gene3D" id="3.30.50.10">
    <property type="entry name" value="Erythroid Transcription Factor GATA-1, subunit A"/>
    <property type="match status" value="1"/>
</dbReference>
<evidence type="ECO:0000256" key="2">
    <source>
        <dbReference type="ARBA" id="ARBA00022723"/>
    </source>
</evidence>
<dbReference type="GO" id="GO:0043565">
    <property type="term" value="F:sequence-specific DNA binding"/>
    <property type="evidence" value="ECO:0007669"/>
    <property type="project" value="InterPro"/>
</dbReference>
<keyword evidence="3" id="KW-0863">Zinc-finger</keyword>
<evidence type="ECO:0000313" key="13">
    <source>
        <dbReference type="Proteomes" id="UP000001940"/>
    </source>
</evidence>
<dbReference type="InterPro" id="IPR000536">
    <property type="entry name" value="Nucl_hrmn_rcpt_lig-bd"/>
</dbReference>
<dbReference type="InterPro" id="IPR035500">
    <property type="entry name" value="NHR-like_dom_sf"/>
</dbReference>
<dbReference type="RefSeq" id="NP_504933.2">
    <property type="nucleotide sequence ID" value="NM_072532.5"/>
</dbReference>
<evidence type="ECO:0000256" key="1">
    <source>
        <dbReference type="ARBA" id="ARBA00005993"/>
    </source>
</evidence>
<dbReference type="InParanoid" id="O16442"/>
<evidence type="ECO:0000256" key="8">
    <source>
        <dbReference type="ARBA" id="ARBA00023170"/>
    </source>
</evidence>
<name>O16442_CAEEL</name>
<sequence length="311" mass="35922">MFFRRAIVENPFFNCKKLNNCYEVSTNSNHLKCAACRFKRCLQLGMKLPPSNNAILELENQKAHKLKKLLNGLILRDAKRCERHLTFYTRSDPSLEDILINKKTMNNDKNENAVTSFEWSFLAVFNVIEYFSTFDFIENLEYSDKKLLFQCNTFNANVLCGAMRGFKEKRSKMVTPTGQAILPDGIAPLLNTTSQMLHRVSCQVIAIIIELKMTNEEFILLNLIFFLRIDNNLSESAKISLASHQNFFTNALFEYCQLKYERRAPSRFADLLSLCQIIQKTSSEMKYIGIMLQTFVPGFRAKTLVSDAYMI</sequence>
<dbReference type="SUPFAM" id="SSF48508">
    <property type="entry name" value="Nuclear receptor ligand-binding domain"/>
    <property type="match status" value="1"/>
</dbReference>
<dbReference type="PANTHER" id="PTHR45886">
    <property type="entry name" value="NUCLEAR HORMONE RECEPTOR FAMILY-RELATED-RELATED"/>
    <property type="match status" value="1"/>
</dbReference>
<dbReference type="InterPro" id="IPR001628">
    <property type="entry name" value="Znf_hrmn_rcpt"/>
</dbReference>
<keyword evidence="13" id="KW-1185">Reference proteome</keyword>
<evidence type="ECO:0000256" key="7">
    <source>
        <dbReference type="ARBA" id="ARBA00023163"/>
    </source>
</evidence>
<dbReference type="EMBL" id="BX284605">
    <property type="protein sequence ID" value="CCD62996.1"/>
    <property type="molecule type" value="Genomic_DNA"/>
</dbReference>
<dbReference type="OrthoDB" id="5822443at2759"/>
<dbReference type="GO" id="GO:0008270">
    <property type="term" value="F:zinc ion binding"/>
    <property type="evidence" value="ECO:0007669"/>
    <property type="project" value="UniProtKB-KW"/>
</dbReference>
<feature type="domain" description="NR LBD" evidence="11">
    <location>
        <begin position="76"/>
        <end position="311"/>
    </location>
</feature>
<dbReference type="UCSC" id="C54F6.9">
    <property type="organism name" value="c. elegans"/>
</dbReference>
<dbReference type="SMART" id="SM00430">
    <property type="entry name" value="HOLI"/>
    <property type="match status" value="1"/>
</dbReference>
<gene>
    <name evidence="12 14" type="primary">nhr-172</name>
    <name evidence="14" type="ORF">C54F6.9</name>
    <name evidence="12" type="ORF">CELE_C54F6.9</name>
</gene>
<dbReference type="Gene3D" id="1.10.565.10">
    <property type="entry name" value="Retinoid X Receptor"/>
    <property type="match status" value="1"/>
</dbReference>
<dbReference type="PaxDb" id="6239-C54F6.9"/>
<evidence type="ECO:0000256" key="5">
    <source>
        <dbReference type="ARBA" id="ARBA00023015"/>
    </source>
</evidence>
<keyword evidence="9" id="KW-0539">Nucleus</keyword>
<keyword evidence="5" id="KW-0805">Transcription regulation</keyword>
<evidence type="ECO:0000256" key="6">
    <source>
        <dbReference type="ARBA" id="ARBA00023125"/>
    </source>
</evidence>
<dbReference type="SMR" id="O16442"/>
<dbReference type="AGR" id="WB:WBGene00016927"/>
<evidence type="ECO:0000259" key="10">
    <source>
        <dbReference type="PROSITE" id="PS51030"/>
    </source>
</evidence>
<dbReference type="SUPFAM" id="SSF57716">
    <property type="entry name" value="Glucocorticoid receptor-like (DNA-binding domain)"/>
    <property type="match status" value="1"/>
</dbReference>
<dbReference type="FunCoup" id="O16442">
    <property type="interactions" value="2"/>
</dbReference>
<dbReference type="GO" id="GO:0003700">
    <property type="term" value="F:DNA-binding transcription factor activity"/>
    <property type="evidence" value="ECO:0007669"/>
    <property type="project" value="InterPro"/>
</dbReference>
<evidence type="ECO:0000256" key="4">
    <source>
        <dbReference type="ARBA" id="ARBA00022833"/>
    </source>
</evidence>
<dbReference type="KEGG" id="cel:CELE_C54F6.9"/>
<dbReference type="GeneID" id="183808"/>
<keyword evidence="4" id="KW-0862">Zinc</keyword>
<protein>
    <submittedName>
        <fullName evidence="12">Nuclear Hormone Receptor family</fullName>
    </submittedName>
</protein>
<dbReference type="Proteomes" id="UP000001940">
    <property type="component" value="Chromosome V"/>
</dbReference>
<reference evidence="12 13" key="1">
    <citation type="journal article" date="1998" name="Science">
        <title>Genome sequence of the nematode C. elegans: a platform for investigating biology.</title>
        <authorList>
            <consortium name="The C. elegans sequencing consortium"/>
            <person name="Sulson J.E."/>
            <person name="Waterston R."/>
        </authorList>
    </citation>
    <scope>NUCLEOTIDE SEQUENCE [LARGE SCALE GENOMIC DNA]</scope>
    <source>
        <strain evidence="12 13">Bristol N2</strain>
    </source>
</reference>
<proteinExistence type="inferred from homology"/>
<dbReference type="PANTHER" id="PTHR45886:SF3">
    <property type="entry name" value="NUCLEAR HORMONE RECEPTOR FAMILY-RELATED"/>
    <property type="match status" value="1"/>
</dbReference>
<dbReference type="CTD" id="183808"/>
<dbReference type="HOGENOM" id="CLU_007368_3_0_1"/>
<dbReference type="PhylomeDB" id="O16442"/>
<keyword evidence="7" id="KW-0804">Transcription</keyword>
<dbReference type="SMART" id="SM00399">
    <property type="entry name" value="ZnF_C4"/>
    <property type="match status" value="1"/>
</dbReference>
<dbReference type="Bgee" id="WBGene00016927">
    <property type="expression patterns" value="Expressed in embryo and 4 other cell types or tissues"/>
</dbReference>
<dbReference type="PROSITE" id="PS51030">
    <property type="entry name" value="NUCLEAR_REC_DBD_2"/>
    <property type="match status" value="1"/>
</dbReference>
<dbReference type="InterPro" id="IPR013088">
    <property type="entry name" value="Znf_NHR/GATA"/>
</dbReference>
<keyword evidence="2" id="KW-0479">Metal-binding</keyword>
<evidence type="ECO:0000256" key="9">
    <source>
        <dbReference type="ARBA" id="ARBA00023242"/>
    </source>
</evidence>
<dbReference type="PROSITE" id="PS51843">
    <property type="entry name" value="NR_LBD"/>
    <property type="match status" value="1"/>
</dbReference>
<dbReference type="Pfam" id="PF00104">
    <property type="entry name" value="Hormone_recep"/>
    <property type="match status" value="1"/>
</dbReference>
<dbReference type="Pfam" id="PF00105">
    <property type="entry name" value="zf-C4"/>
    <property type="match status" value="1"/>
</dbReference>
<dbReference type="WormBase" id="C54F6.9">
    <property type="protein sequence ID" value="CE42308"/>
    <property type="gene ID" value="WBGene00016927"/>
    <property type="gene designation" value="nhr-172"/>
</dbReference>
<accession>O16442</accession>
<evidence type="ECO:0000313" key="12">
    <source>
        <dbReference type="EMBL" id="CCD62996.1"/>
    </source>
</evidence>